<evidence type="ECO:0000313" key="2">
    <source>
        <dbReference type="EMBL" id="UUV21604.1"/>
    </source>
</evidence>
<accession>A0ABY5NSZ2</accession>
<dbReference type="Gene3D" id="3.40.50.1980">
    <property type="entry name" value="Nitrogenase molybdenum iron protein domain"/>
    <property type="match status" value="2"/>
</dbReference>
<evidence type="ECO:0000313" key="3">
    <source>
        <dbReference type="Proteomes" id="UP001317001"/>
    </source>
</evidence>
<dbReference type="Proteomes" id="UP001317001">
    <property type="component" value="Chromosome"/>
</dbReference>
<reference evidence="2 3" key="1">
    <citation type="submission" date="2022-08" db="EMBL/GenBank/DDBJ databases">
        <title>Myroides zhujiangensis sp. nov., a novel bacterium isolated from sediment in the Pearl River Estuary.</title>
        <authorList>
            <person name="Cui L."/>
        </authorList>
    </citation>
    <scope>NUCLEOTIDE SEQUENCE [LARGE SCALE GENOMIC DNA]</scope>
    <source>
        <strain evidence="2 3">SCSIO 72103</strain>
    </source>
</reference>
<sequence length="286" mass="30418">MKKVLTLIAFTMVLVSCNQKSSTANNGTNTANEPAINTSRIVSLNGAVTETLAALDASEKIVGRDVTSTFPNDLKATDLGHVRSITAESILALQPTVVFGTTKDMNPNLNEQLKKANVPLVLIDQEYSVEGTKQLITQVASKLNKENYQPLLDHISTKISTIQPFAKKPKVLFIYARGAGNLMVAGKQTPLHSMIELAGAENAAAALTDFKPLTPEALLTTNPDVILMFDSGLQSVGGVDGLLKIDGIAATNAGKNKKVVTMDGQLLSGFGPRLGEAVIELHNKLQ</sequence>
<protein>
    <submittedName>
        <fullName evidence="2">ABC transporter substrate-binding protein</fullName>
    </submittedName>
</protein>
<dbReference type="PANTHER" id="PTHR30535:SF4">
    <property type="entry name" value="HEMIN-BINDING PERIPLASMIC PROTEIN HMUT"/>
    <property type="match status" value="1"/>
</dbReference>
<name>A0ABY5NSZ2_9FLAO</name>
<dbReference type="SUPFAM" id="SSF53807">
    <property type="entry name" value="Helical backbone' metal receptor"/>
    <property type="match status" value="1"/>
</dbReference>
<feature type="domain" description="Fe/B12 periplasmic-binding" evidence="1">
    <location>
        <begin position="40"/>
        <end position="286"/>
    </location>
</feature>
<organism evidence="2 3">
    <name type="scientific">Paenimyroides aestuarii</name>
    <dbReference type="NCBI Taxonomy" id="2968490"/>
    <lineage>
        <taxon>Bacteria</taxon>
        <taxon>Pseudomonadati</taxon>
        <taxon>Bacteroidota</taxon>
        <taxon>Flavobacteriia</taxon>
        <taxon>Flavobacteriales</taxon>
        <taxon>Flavobacteriaceae</taxon>
        <taxon>Paenimyroides</taxon>
    </lineage>
</organism>
<dbReference type="EMBL" id="CP102382">
    <property type="protein sequence ID" value="UUV21604.1"/>
    <property type="molecule type" value="Genomic_DNA"/>
</dbReference>
<evidence type="ECO:0000259" key="1">
    <source>
        <dbReference type="PROSITE" id="PS50983"/>
    </source>
</evidence>
<gene>
    <name evidence="2" type="ORF">NPX36_00700</name>
</gene>
<dbReference type="InterPro" id="IPR002491">
    <property type="entry name" value="ABC_transptr_periplasmic_BD"/>
</dbReference>
<dbReference type="RefSeq" id="WP_257499528.1">
    <property type="nucleotide sequence ID" value="NZ_CP102382.1"/>
</dbReference>
<proteinExistence type="predicted"/>
<dbReference type="PROSITE" id="PS50983">
    <property type="entry name" value="FE_B12_PBP"/>
    <property type="match status" value="1"/>
</dbReference>
<dbReference type="InterPro" id="IPR050902">
    <property type="entry name" value="ABC_Transporter_SBP"/>
</dbReference>
<dbReference type="Pfam" id="PF01497">
    <property type="entry name" value="Peripla_BP_2"/>
    <property type="match status" value="1"/>
</dbReference>
<keyword evidence="3" id="KW-1185">Reference proteome</keyword>
<dbReference type="PANTHER" id="PTHR30535">
    <property type="entry name" value="VITAMIN B12-BINDING PROTEIN"/>
    <property type="match status" value="1"/>
</dbReference>
<dbReference type="PROSITE" id="PS51257">
    <property type="entry name" value="PROKAR_LIPOPROTEIN"/>
    <property type="match status" value="1"/>
</dbReference>